<dbReference type="RefSeq" id="XP_009829414.1">
    <property type="nucleotide sequence ID" value="XM_009831112.1"/>
</dbReference>
<dbReference type="EMBL" id="KI913124">
    <property type="protein sequence ID" value="ETV81556.1"/>
    <property type="molecule type" value="Genomic_DNA"/>
</dbReference>
<reference evidence="1" key="1">
    <citation type="submission" date="2013-12" db="EMBL/GenBank/DDBJ databases">
        <title>The Genome Sequence of Aphanomyces astaci APO3.</title>
        <authorList>
            <consortium name="The Broad Institute Genomics Platform"/>
            <person name="Russ C."/>
            <person name="Tyler B."/>
            <person name="van West P."/>
            <person name="Dieguez-Uribeondo J."/>
            <person name="Young S.K."/>
            <person name="Zeng Q."/>
            <person name="Gargeya S."/>
            <person name="Fitzgerald M."/>
            <person name="Abouelleil A."/>
            <person name="Alvarado L."/>
            <person name="Chapman S.B."/>
            <person name="Gainer-Dewar J."/>
            <person name="Goldberg J."/>
            <person name="Griggs A."/>
            <person name="Gujja S."/>
            <person name="Hansen M."/>
            <person name="Howarth C."/>
            <person name="Imamovic A."/>
            <person name="Ireland A."/>
            <person name="Larimer J."/>
            <person name="McCowan C."/>
            <person name="Murphy C."/>
            <person name="Pearson M."/>
            <person name="Poon T.W."/>
            <person name="Priest M."/>
            <person name="Roberts A."/>
            <person name="Saif S."/>
            <person name="Shea T."/>
            <person name="Sykes S."/>
            <person name="Wortman J."/>
            <person name="Nusbaum C."/>
            <person name="Birren B."/>
        </authorList>
    </citation>
    <scope>NUCLEOTIDE SEQUENCE [LARGE SCALE GENOMIC DNA]</scope>
    <source>
        <strain evidence="1">APO3</strain>
    </source>
</reference>
<name>W4GQH1_APHAT</name>
<organism evidence="1">
    <name type="scientific">Aphanomyces astaci</name>
    <name type="common">Crayfish plague agent</name>
    <dbReference type="NCBI Taxonomy" id="112090"/>
    <lineage>
        <taxon>Eukaryota</taxon>
        <taxon>Sar</taxon>
        <taxon>Stramenopiles</taxon>
        <taxon>Oomycota</taxon>
        <taxon>Saprolegniomycetes</taxon>
        <taxon>Saprolegniales</taxon>
        <taxon>Verrucalvaceae</taxon>
        <taxon>Aphanomyces</taxon>
    </lineage>
</organism>
<dbReference type="VEuPathDB" id="FungiDB:H257_06041"/>
<dbReference type="AlphaFoldDB" id="W4GQH1"/>
<protein>
    <submittedName>
        <fullName evidence="1">Uncharacterized protein</fullName>
    </submittedName>
</protein>
<gene>
    <name evidence="1" type="ORF">H257_06041</name>
</gene>
<proteinExistence type="predicted"/>
<evidence type="ECO:0000313" key="1">
    <source>
        <dbReference type="EMBL" id="ETV81556.1"/>
    </source>
</evidence>
<dbReference type="GeneID" id="20808037"/>
<accession>W4GQH1</accession>
<sequence length="137" mass="14717">MEPTPPTAGHIEGADDWNGLISWNATVERTVHRTDNTTRLKGMPVVATATTGLTQAKYNSVAPKSRAVDSVTKMCWPCGAIELYRRMSMLAMRTTAQHSHEGNVMGHMADAVASSRHTTAMNHAATHAKTTNAACSP</sequence>